<dbReference type="GO" id="GO:0000981">
    <property type="term" value="F:DNA-binding transcription factor activity, RNA polymerase II-specific"/>
    <property type="evidence" value="ECO:0007669"/>
    <property type="project" value="InterPro"/>
</dbReference>
<reference evidence="9" key="1">
    <citation type="submission" date="2020-07" db="EMBL/GenBank/DDBJ databases">
        <title>Multicomponent nature underlies the extraordinary mechanical properties of spider dragline silk.</title>
        <authorList>
            <person name="Kono N."/>
            <person name="Nakamura H."/>
            <person name="Mori M."/>
            <person name="Yoshida Y."/>
            <person name="Ohtoshi R."/>
            <person name="Malay A.D."/>
            <person name="Moran D.A.P."/>
            <person name="Tomita M."/>
            <person name="Numata K."/>
            <person name="Arakawa K."/>
        </authorList>
    </citation>
    <scope>NUCLEOTIDE SEQUENCE</scope>
</reference>
<evidence type="ECO:0000259" key="8">
    <source>
        <dbReference type="PROSITE" id="PS50071"/>
    </source>
</evidence>
<protein>
    <submittedName>
        <fullName evidence="9">Dorsal root ganglia homeobox protein</fullName>
    </submittedName>
</protein>
<evidence type="ECO:0000313" key="10">
    <source>
        <dbReference type="Proteomes" id="UP000887116"/>
    </source>
</evidence>
<feature type="domain" description="Homeobox" evidence="8">
    <location>
        <begin position="71"/>
        <end position="118"/>
    </location>
</feature>
<dbReference type="FunFam" id="1.10.10.60:FF:000679">
    <property type="entry name" value="Homeobox protein aristaless"/>
    <property type="match status" value="1"/>
</dbReference>
<keyword evidence="4 5" id="KW-0539">Nucleus</keyword>
<dbReference type="Pfam" id="PF00046">
    <property type="entry name" value="Homeodomain"/>
    <property type="match status" value="1"/>
</dbReference>
<evidence type="ECO:0000256" key="2">
    <source>
        <dbReference type="ARBA" id="ARBA00023125"/>
    </source>
</evidence>
<evidence type="ECO:0000313" key="9">
    <source>
        <dbReference type="EMBL" id="GFQ84802.1"/>
    </source>
</evidence>
<dbReference type="AlphaFoldDB" id="A0A8X6FN08"/>
<keyword evidence="3 5" id="KW-0371">Homeobox</keyword>
<keyword evidence="10" id="KW-1185">Reference proteome</keyword>
<dbReference type="InterPro" id="IPR050649">
    <property type="entry name" value="Paired_Homeobox_TFs"/>
</dbReference>
<dbReference type="PANTHER" id="PTHR24329:SF543">
    <property type="entry name" value="FI01017P-RELATED"/>
    <property type="match status" value="1"/>
</dbReference>
<dbReference type="InterPro" id="IPR017970">
    <property type="entry name" value="Homeobox_CS"/>
</dbReference>
<feature type="region of interest" description="Disordered" evidence="7">
    <location>
        <begin position="119"/>
        <end position="215"/>
    </location>
</feature>
<accession>A0A8X6FN08</accession>
<feature type="compositionally biased region" description="Polar residues" evidence="7">
    <location>
        <begin position="187"/>
        <end position="197"/>
    </location>
</feature>
<dbReference type="SMART" id="SM00389">
    <property type="entry name" value="HOX"/>
    <property type="match status" value="1"/>
</dbReference>
<dbReference type="PROSITE" id="PS00027">
    <property type="entry name" value="HOMEOBOX_1"/>
    <property type="match status" value="1"/>
</dbReference>
<feature type="DNA-binding region" description="Homeobox" evidence="5">
    <location>
        <begin position="73"/>
        <end position="119"/>
    </location>
</feature>
<keyword evidence="2 5" id="KW-0238">DNA-binding</keyword>
<dbReference type="GO" id="GO:0000977">
    <property type="term" value="F:RNA polymerase II transcription regulatory region sequence-specific DNA binding"/>
    <property type="evidence" value="ECO:0007669"/>
    <property type="project" value="TreeGrafter"/>
</dbReference>
<dbReference type="InterPro" id="IPR009057">
    <property type="entry name" value="Homeodomain-like_sf"/>
</dbReference>
<evidence type="ECO:0000256" key="1">
    <source>
        <dbReference type="ARBA" id="ARBA00004123"/>
    </source>
</evidence>
<dbReference type="EMBL" id="BMAO01002980">
    <property type="protein sequence ID" value="GFQ84802.1"/>
    <property type="molecule type" value="Genomic_DNA"/>
</dbReference>
<feature type="compositionally biased region" description="Basic and acidic residues" evidence="7">
    <location>
        <begin position="119"/>
        <end position="137"/>
    </location>
</feature>
<organism evidence="9 10">
    <name type="scientific">Trichonephila clavata</name>
    <name type="common">Joro spider</name>
    <name type="synonym">Nephila clavata</name>
    <dbReference type="NCBI Taxonomy" id="2740835"/>
    <lineage>
        <taxon>Eukaryota</taxon>
        <taxon>Metazoa</taxon>
        <taxon>Ecdysozoa</taxon>
        <taxon>Arthropoda</taxon>
        <taxon>Chelicerata</taxon>
        <taxon>Arachnida</taxon>
        <taxon>Araneae</taxon>
        <taxon>Araneomorphae</taxon>
        <taxon>Entelegynae</taxon>
        <taxon>Araneoidea</taxon>
        <taxon>Nephilidae</taxon>
        <taxon>Trichonephila</taxon>
    </lineage>
</organism>
<evidence type="ECO:0000256" key="6">
    <source>
        <dbReference type="RuleBase" id="RU000682"/>
    </source>
</evidence>
<feature type="compositionally biased region" description="Basic and acidic residues" evidence="7">
    <location>
        <begin position="175"/>
        <end position="186"/>
    </location>
</feature>
<dbReference type="SUPFAM" id="SSF46689">
    <property type="entry name" value="Homeodomain-like"/>
    <property type="match status" value="1"/>
</dbReference>
<dbReference type="PROSITE" id="PS50071">
    <property type="entry name" value="HOMEOBOX_2"/>
    <property type="match status" value="1"/>
</dbReference>
<dbReference type="PANTHER" id="PTHR24329">
    <property type="entry name" value="HOMEOBOX PROTEIN ARISTALESS"/>
    <property type="match status" value="1"/>
</dbReference>
<dbReference type="Gene3D" id="1.10.10.60">
    <property type="entry name" value="Homeodomain-like"/>
    <property type="match status" value="1"/>
</dbReference>
<dbReference type="Proteomes" id="UP000887116">
    <property type="component" value="Unassembled WGS sequence"/>
</dbReference>
<sequence length="388" mass="43492">MFCYCPLTVNSPGVASRPQNLPFSLYSAASSQYASYGYQNDLHDESFMRRKQRRNRTTFSVQQFHVSFLLQLEELEKAFAQTHYPDVFTREDLAMKINLTEARVQVWFQNRRAKWRKAERLRKEREEKQRPLMEGEKGVLQPLGPPSDSEDSNPEGHKDPPPTALCGDSECGWRCQDKDDNKELSPNEKQMTLSSSLHDPLKVKPDNGSDDNKLEEPLKLSSGAFSPSAALYKDYFPALRPARLMPPPLWSTLRDCQTSGRQHCIEALLSSSTPGDLPRFPFPPLCFPSSHHLATSHPLANTTTTPTFFPIKVPLCACSFGRHLSPCPGANRPSPLLQSPPSTGGGDLSEMRRKIREHYQPTLLRPIATTSPSSPSGLSSTPRLDNVT</sequence>
<feature type="region of interest" description="Disordered" evidence="7">
    <location>
        <begin position="331"/>
        <end position="388"/>
    </location>
</feature>
<name>A0A8X6FN08_TRICU</name>
<dbReference type="OrthoDB" id="6159439at2759"/>
<evidence type="ECO:0000256" key="7">
    <source>
        <dbReference type="SAM" id="MobiDB-lite"/>
    </source>
</evidence>
<dbReference type="GO" id="GO:0005634">
    <property type="term" value="C:nucleus"/>
    <property type="evidence" value="ECO:0007669"/>
    <property type="project" value="UniProtKB-SubCell"/>
</dbReference>
<evidence type="ECO:0000256" key="4">
    <source>
        <dbReference type="ARBA" id="ARBA00023242"/>
    </source>
</evidence>
<evidence type="ECO:0000256" key="5">
    <source>
        <dbReference type="PROSITE-ProRule" id="PRU00108"/>
    </source>
</evidence>
<dbReference type="CDD" id="cd00086">
    <property type="entry name" value="homeodomain"/>
    <property type="match status" value="1"/>
</dbReference>
<evidence type="ECO:0000256" key="3">
    <source>
        <dbReference type="ARBA" id="ARBA00023155"/>
    </source>
</evidence>
<comment type="caution">
    <text evidence="9">The sequence shown here is derived from an EMBL/GenBank/DDBJ whole genome shotgun (WGS) entry which is preliminary data.</text>
</comment>
<feature type="compositionally biased region" description="Low complexity" evidence="7">
    <location>
        <begin position="369"/>
        <end position="382"/>
    </location>
</feature>
<gene>
    <name evidence="9" type="primary">DRGX</name>
    <name evidence="9" type="ORF">TNCT_510111</name>
</gene>
<proteinExistence type="predicted"/>
<dbReference type="InterPro" id="IPR001356">
    <property type="entry name" value="HD"/>
</dbReference>
<feature type="compositionally biased region" description="Basic and acidic residues" evidence="7">
    <location>
        <begin position="199"/>
        <end position="215"/>
    </location>
</feature>
<comment type="subcellular location">
    <subcellularLocation>
        <location evidence="1 5 6">Nucleus</location>
    </subcellularLocation>
</comment>